<dbReference type="InterPro" id="IPR009057">
    <property type="entry name" value="Homeodomain-like_sf"/>
</dbReference>
<protein>
    <submittedName>
        <fullName evidence="5">Transcriptional regulator, AraC family</fullName>
    </submittedName>
</protein>
<dbReference type="InterPro" id="IPR052158">
    <property type="entry name" value="INH-QAR"/>
</dbReference>
<dbReference type="InterPro" id="IPR018062">
    <property type="entry name" value="HTH_AraC-typ_CS"/>
</dbReference>
<gene>
    <name evidence="5" type="ORF">FM110_02390</name>
</gene>
<dbReference type="PROSITE" id="PS00041">
    <property type="entry name" value="HTH_ARAC_FAMILY_1"/>
    <property type="match status" value="1"/>
</dbReference>
<feature type="domain" description="HTH araC/xylS-type" evidence="4">
    <location>
        <begin position="228"/>
        <end position="325"/>
    </location>
</feature>
<evidence type="ECO:0000256" key="1">
    <source>
        <dbReference type="ARBA" id="ARBA00023015"/>
    </source>
</evidence>
<name>A0A1X6WUE6_9MICO</name>
<dbReference type="PROSITE" id="PS01124">
    <property type="entry name" value="HTH_ARAC_FAMILY_2"/>
    <property type="match status" value="1"/>
</dbReference>
<dbReference type="SUPFAM" id="SSF52317">
    <property type="entry name" value="Class I glutamine amidotransferase-like"/>
    <property type="match status" value="1"/>
</dbReference>
<sequence length="332" mass="34961">MACEEVPGDVRAVDLEALVGGAVGIIGYDGVTLLDVSGPAEVLARAGGYRITMLSARGGTVTASNGLALAGTVPVADAPDLHTVLVPGGDLLAGSPLPADLLSAAGDLVARSSRVAAVCTGAFVLAELGLLDGRRATTHWRHAEALRRRYPRVHVETDLIQVSDGPCWTSAGISAGIDLALALVEHDRGAYRARAVARELVMHMSRPAGQLQFARRADVPDGIDPRLRRVLDRMAEAPAHAGPLDALAADVSLSARQLARLFTAQMGTTPGHWLETLRMERAQSLLLEGAAVTTAALEAGFGSDESLRRTFRKRLGITPSEYRERFTSTTAP</sequence>
<dbReference type="PANTHER" id="PTHR43130">
    <property type="entry name" value="ARAC-FAMILY TRANSCRIPTIONAL REGULATOR"/>
    <property type="match status" value="1"/>
</dbReference>
<dbReference type="Pfam" id="PF01965">
    <property type="entry name" value="DJ-1_PfpI"/>
    <property type="match status" value="1"/>
</dbReference>
<dbReference type="EMBL" id="FWFG01000022">
    <property type="protein sequence ID" value="SLM88758.1"/>
    <property type="molecule type" value="Genomic_DNA"/>
</dbReference>
<evidence type="ECO:0000259" key="4">
    <source>
        <dbReference type="PROSITE" id="PS01124"/>
    </source>
</evidence>
<dbReference type="InterPro" id="IPR018060">
    <property type="entry name" value="HTH_AraC"/>
</dbReference>
<proteinExistence type="predicted"/>
<dbReference type="PANTHER" id="PTHR43130:SF3">
    <property type="entry name" value="HTH-TYPE TRANSCRIPTIONAL REGULATOR RV1931C"/>
    <property type="match status" value="1"/>
</dbReference>
<keyword evidence="2" id="KW-0238">DNA-binding</keyword>
<evidence type="ECO:0000256" key="3">
    <source>
        <dbReference type="ARBA" id="ARBA00023163"/>
    </source>
</evidence>
<dbReference type="SMART" id="SM00342">
    <property type="entry name" value="HTH_ARAC"/>
    <property type="match status" value="1"/>
</dbReference>
<dbReference type="InterPro" id="IPR029062">
    <property type="entry name" value="Class_I_gatase-like"/>
</dbReference>
<dbReference type="Pfam" id="PF12833">
    <property type="entry name" value="HTH_18"/>
    <property type="match status" value="1"/>
</dbReference>
<keyword evidence="1" id="KW-0805">Transcription regulation</keyword>
<keyword evidence="6" id="KW-1185">Reference proteome</keyword>
<dbReference type="SUPFAM" id="SSF46689">
    <property type="entry name" value="Homeodomain-like"/>
    <property type="match status" value="2"/>
</dbReference>
<evidence type="ECO:0000313" key="6">
    <source>
        <dbReference type="Proteomes" id="UP000195981"/>
    </source>
</evidence>
<dbReference type="Gene3D" id="1.10.10.60">
    <property type="entry name" value="Homeodomain-like"/>
    <property type="match status" value="2"/>
</dbReference>
<keyword evidence="3" id="KW-0804">Transcription</keyword>
<dbReference type="InterPro" id="IPR002818">
    <property type="entry name" value="DJ-1/PfpI"/>
</dbReference>
<reference evidence="5 6" key="1">
    <citation type="submission" date="2017-02" db="EMBL/GenBank/DDBJ databases">
        <authorList>
            <person name="Peterson S.W."/>
        </authorList>
    </citation>
    <scope>NUCLEOTIDE SEQUENCE [LARGE SCALE GENOMIC DNA]</scope>
    <source>
        <strain evidence="5 6">CIP104813</strain>
    </source>
</reference>
<dbReference type="AlphaFoldDB" id="A0A1X6WUE6"/>
<organism evidence="5 6">
    <name type="scientific">Brachybacterium nesterenkovii</name>
    <dbReference type="NCBI Taxonomy" id="47847"/>
    <lineage>
        <taxon>Bacteria</taxon>
        <taxon>Bacillati</taxon>
        <taxon>Actinomycetota</taxon>
        <taxon>Actinomycetes</taxon>
        <taxon>Micrococcales</taxon>
        <taxon>Dermabacteraceae</taxon>
        <taxon>Brachybacterium</taxon>
    </lineage>
</organism>
<dbReference type="Proteomes" id="UP000195981">
    <property type="component" value="Unassembled WGS sequence"/>
</dbReference>
<dbReference type="RefSeq" id="WP_234991848.1">
    <property type="nucleotide sequence ID" value="NZ_FWFG01000022.1"/>
</dbReference>
<dbReference type="GO" id="GO:0003700">
    <property type="term" value="F:DNA-binding transcription factor activity"/>
    <property type="evidence" value="ECO:0007669"/>
    <property type="project" value="InterPro"/>
</dbReference>
<evidence type="ECO:0000256" key="2">
    <source>
        <dbReference type="ARBA" id="ARBA00023125"/>
    </source>
</evidence>
<dbReference type="Gene3D" id="3.40.50.880">
    <property type="match status" value="1"/>
</dbReference>
<dbReference type="GO" id="GO:0043565">
    <property type="term" value="F:sequence-specific DNA binding"/>
    <property type="evidence" value="ECO:0007669"/>
    <property type="project" value="InterPro"/>
</dbReference>
<dbReference type="CDD" id="cd03137">
    <property type="entry name" value="GATase1_AraC_1"/>
    <property type="match status" value="1"/>
</dbReference>
<evidence type="ECO:0000313" key="5">
    <source>
        <dbReference type="EMBL" id="SLM88758.1"/>
    </source>
</evidence>
<accession>A0A1X6WUE6</accession>